<evidence type="ECO:0000256" key="2">
    <source>
        <dbReference type="ARBA" id="ARBA00004236"/>
    </source>
</evidence>
<dbReference type="InterPro" id="IPR004358">
    <property type="entry name" value="Sig_transdc_His_kin-like_C"/>
</dbReference>
<dbReference type="PANTHER" id="PTHR45436">
    <property type="entry name" value="SENSOR HISTIDINE KINASE YKOH"/>
    <property type="match status" value="1"/>
</dbReference>
<evidence type="ECO:0000256" key="12">
    <source>
        <dbReference type="SAM" id="Phobius"/>
    </source>
</evidence>
<dbReference type="CDD" id="cd00082">
    <property type="entry name" value="HisKA"/>
    <property type="match status" value="1"/>
</dbReference>
<dbReference type="PRINTS" id="PR00344">
    <property type="entry name" value="BCTRLSENSOR"/>
</dbReference>
<evidence type="ECO:0000256" key="8">
    <source>
        <dbReference type="ARBA" id="ARBA00022989"/>
    </source>
</evidence>
<comment type="catalytic activity">
    <reaction evidence="1">
        <text>ATP + protein L-histidine = ADP + protein N-phospho-L-histidine.</text>
        <dbReference type="EC" id="2.7.13.3"/>
    </reaction>
</comment>
<dbReference type="SMART" id="SM00304">
    <property type="entry name" value="HAMP"/>
    <property type="match status" value="1"/>
</dbReference>
<feature type="region of interest" description="Disordered" evidence="11">
    <location>
        <begin position="204"/>
        <end position="226"/>
    </location>
</feature>
<feature type="transmembrane region" description="Helical" evidence="12">
    <location>
        <begin position="161"/>
        <end position="184"/>
    </location>
</feature>
<evidence type="ECO:0000256" key="10">
    <source>
        <dbReference type="ARBA" id="ARBA00023136"/>
    </source>
</evidence>
<dbReference type="Pfam" id="PF00672">
    <property type="entry name" value="HAMP"/>
    <property type="match status" value="1"/>
</dbReference>
<dbReference type="EC" id="2.7.13.3" evidence="3"/>
<dbReference type="SUPFAM" id="SSF55874">
    <property type="entry name" value="ATPase domain of HSP90 chaperone/DNA topoisomerase II/histidine kinase"/>
    <property type="match status" value="1"/>
</dbReference>
<keyword evidence="5" id="KW-0808">Transferase</keyword>
<dbReference type="InterPro" id="IPR036097">
    <property type="entry name" value="HisK_dim/P_sf"/>
</dbReference>
<organism evidence="15 16">
    <name type="scientific">Nesterenkonia aethiopica</name>
    <dbReference type="NCBI Taxonomy" id="269144"/>
    <lineage>
        <taxon>Bacteria</taxon>
        <taxon>Bacillati</taxon>
        <taxon>Actinomycetota</taxon>
        <taxon>Actinomycetes</taxon>
        <taxon>Micrococcales</taxon>
        <taxon>Micrococcaceae</taxon>
        <taxon>Nesterenkonia</taxon>
    </lineage>
</organism>
<evidence type="ECO:0000256" key="9">
    <source>
        <dbReference type="ARBA" id="ARBA00023012"/>
    </source>
</evidence>
<keyword evidence="16" id="KW-1185">Reference proteome</keyword>
<gene>
    <name evidence="15" type="primary">tcrY</name>
    <name evidence="15" type="ORF">GCM10010529_11990</name>
</gene>
<dbReference type="InterPro" id="IPR003594">
    <property type="entry name" value="HATPase_dom"/>
</dbReference>
<dbReference type="Gene3D" id="6.10.340.10">
    <property type="match status" value="1"/>
</dbReference>
<evidence type="ECO:0000256" key="5">
    <source>
        <dbReference type="ARBA" id="ARBA00022679"/>
    </source>
</evidence>
<keyword evidence="9" id="KW-0902">Two-component regulatory system</keyword>
<dbReference type="CDD" id="cd06225">
    <property type="entry name" value="HAMP"/>
    <property type="match status" value="1"/>
</dbReference>
<feature type="domain" description="Histidine kinase" evidence="13">
    <location>
        <begin position="262"/>
        <end position="484"/>
    </location>
</feature>
<dbReference type="InterPro" id="IPR003660">
    <property type="entry name" value="HAMP_dom"/>
</dbReference>
<keyword evidence="8 12" id="KW-1133">Transmembrane helix</keyword>
<feature type="domain" description="HAMP" evidence="14">
    <location>
        <begin position="185"/>
        <end position="247"/>
    </location>
</feature>
<evidence type="ECO:0000313" key="15">
    <source>
        <dbReference type="EMBL" id="GAA3059910.1"/>
    </source>
</evidence>
<evidence type="ECO:0000256" key="3">
    <source>
        <dbReference type="ARBA" id="ARBA00012438"/>
    </source>
</evidence>
<accession>A0ABP6LT88</accession>
<dbReference type="RefSeq" id="WP_344682004.1">
    <property type="nucleotide sequence ID" value="NZ_BAAAVT010000006.1"/>
</dbReference>
<reference evidence="16" key="1">
    <citation type="journal article" date="2019" name="Int. J. Syst. Evol. Microbiol.">
        <title>The Global Catalogue of Microorganisms (GCM) 10K type strain sequencing project: providing services to taxonomists for standard genome sequencing and annotation.</title>
        <authorList>
            <consortium name="The Broad Institute Genomics Platform"/>
            <consortium name="The Broad Institute Genome Sequencing Center for Infectious Disease"/>
            <person name="Wu L."/>
            <person name="Ma J."/>
        </authorList>
    </citation>
    <scope>NUCLEOTIDE SEQUENCE [LARGE SCALE GENOMIC DNA]</scope>
    <source>
        <strain evidence="16">JCM 14309</strain>
    </source>
</reference>
<dbReference type="SMART" id="SM00387">
    <property type="entry name" value="HATPase_c"/>
    <property type="match status" value="1"/>
</dbReference>
<keyword evidence="6 12" id="KW-0812">Transmembrane</keyword>
<evidence type="ECO:0000256" key="4">
    <source>
        <dbReference type="ARBA" id="ARBA00022553"/>
    </source>
</evidence>
<dbReference type="PROSITE" id="PS50109">
    <property type="entry name" value="HIS_KIN"/>
    <property type="match status" value="1"/>
</dbReference>
<dbReference type="InterPro" id="IPR036890">
    <property type="entry name" value="HATPase_C_sf"/>
</dbReference>
<dbReference type="InterPro" id="IPR050428">
    <property type="entry name" value="TCS_sensor_his_kinase"/>
</dbReference>
<dbReference type="Proteomes" id="UP001500236">
    <property type="component" value="Unassembled WGS sequence"/>
</dbReference>
<evidence type="ECO:0000259" key="13">
    <source>
        <dbReference type="PROSITE" id="PS50109"/>
    </source>
</evidence>
<protein>
    <recommendedName>
        <fullName evidence="3">histidine kinase</fullName>
        <ecNumber evidence="3">2.7.13.3</ecNumber>
    </recommendedName>
</protein>
<comment type="subcellular location">
    <subcellularLocation>
        <location evidence="2">Cell membrane</location>
    </subcellularLocation>
</comment>
<keyword evidence="4" id="KW-0597">Phosphoprotein</keyword>
<dbReference type="PANTHER" id="PTHR45436:SF5">
    <property type="entry name" value="SENSOR HISTIDINE KINASE TRCS"/>
    <property type="match status" value="1"/>
</dbReference>
<sequence length="495" mass="53251">MSERTLARLSRWPLRRQLVAGIVMLLVVATAVIGVVTVAVQRHTVLDRVDDQLETVLEAQRSAVEDEAQEIPRMRARSVVVIEADGVEEVAELTDESGVVSPLSDAERHQLLDGAGREPYAETVQLSDHGSYRVTSAALGGGGQVVVGQSLSEVDQTIRDMTLSFTVVGLLGVTLAALGGRWIIRLGLRPLERLARTASQVSQTPLAEGTVSMPSRVQDQDTSPGTEVGQVGAALNRMLDHVEDAIGRRQSSEDQLRRFIADAGHELRTPLAAISAHAQLMERRRTEMPEELGHSSQRIRSESQRMGLLVEDLLLLARLDSGVPLAEEPVELARILVDVSADAQLTAPGHQWHIDLPEGAADLTVRGDAARLHQVVSNLVNNAKDHTPEGTSVILRLRADRADAVEVTVEDDGPGIPEELQPRIFDRFVRGDGARSRGDAEAGQGNTGLGMAICAAIVHAHRGTIRCESRPGRTRFVIRLPAAPHSAGPAASARG</sequence>
<dbReference type="PROSITE" id="PS50885">
    <property type="entry name" value="HAMP"/>
    <property type="match status" value="1"/>
</dbReference>
<proteinExistence type="predicted"/>
<evidence type="ECO:0000313" key="16">
    <source>
        <dbReference type="Proteomes" id="UP001500236"/>
    </source>
</evidence>
<evidence type="ECO:0000256" key="6">
    <source>
        <dbReference type="ARBA" id="ARBA00022692"/>
    </source>
</evidence>
<comment type="caution">
    <text evidence="15">The sequence shown here is derived from an EMBL/GenBank/DDBJ whole genome shotgun (WGS) entry which is preliminary data.</text>
</comment>
<evidence type="ECO:0000256" key="1">
    <source>
        <dbReference type="ARBA" id="ARBA00000085"/>
    </source>
</evidence>
<dbReference type="Pfam" id="PF00512">
    <property type="entry name" value="HisKA"/>
    <property type="match status" value="1"/>
</dbReference>
<dbReference type="SUPFAM" id="SSF47384">
    <property type="entry name" value="Homodimeric domain of signal transducing histidine kinase"/>
    <property type="match status" value="1"/>
</dbReference>
<dbReference type="Gene3D" id="3.30.565.10">
    <property type="entry name" value="Histidine kinase-like ATPase, C-terminal domain"/>
    <property type="match status" value="1"/>
</dbReference>
<dbReference type="SMART" id="SM00388">
    <property type="entry name" value="HisKA"/>
    <property type="match status" value="1"/>
</dbReference>
<name>A0ABP6LT88_9MICC</name>
<keyword evidence="10 12" id="KW-0472">Membrane</keyword>
<dbReference type="GO" id="GO:0016301">
    <property type="term" value="F:kinase activity"/>
    <property type="evidence" value="ECO:0007669"/>
    <property type="project" value="UniProtKB-KW"/>
</dbReference>
<evidence type="ECO:0000259" key="14">
    <source>
        <dbReference type="PROSITE" id="PS50885"/>
    </source>
</evidence>
<dbReference type="EMBL" id="BAAAVT010000006">
    <property type="protein sequence ID" value="GAA3059910.1"/>
    <property type="molecule type" value="Genomic_DNA"/>
</dbReference>
<dbReference type="Pfam" id="PF02518">
    <property type="entry name" value="HATPase_c"/>
    <property type="match status" value="1"/>
</dbReference>
<dbReference type="InterPro" id="IPR003661">
    <property type="entry name" value="HisK_dim/P_dom"/>
</dbReference>
<dbReference type="InterPro" id="IPR005467">
    <property type="entry name" value="His_kinase_dom"/>
</dbReference>
<dbReference type="CDD" id="cd00075">
    <property type="entry name" value="HATPase"/>
    <property type="match status" value="1"/>
</dbReference>
<feature type="compositionally biased region" description="Polar residues" evidence="11">
    <location>
        <begin position="212"/>
        <end position="225"/>
    </location>
</feature>
<dbReference type="Gene3D" id="1.10.287.130">
    <property type="match status" value="1"/>
</dbReference>
<keyword evidence="7 15" id="KW-0418">Kinase</keyword>
<evidence type="ECO:0000256" key="7">
    <source>
        <dbReference type="ARBA" id="ARBA00022777"/>
    </source>
</evidence>
<evidence type="ECO:0000256" key="11">
    <source>
        <dbReference type="SAM" id="MobiDB-lite"/>
    </source>
</evidence>
<feature type="transmembrane region" description="Helical" evidence="12">
    <location>
        <begin position="18"/>
        <end position="40"/>
    </location>
</feature>